<gene>
    <name evidence="1" type="ORF">HCJ38_02160</name>
</gene>
<comment type="caution">
    <text evidence="1">The sequence shown here is derived from an EMBL/GenBank/DDBJ whole genome shotgun (WGS) entry which is preliminary data.</text>
</comment>
<dbReference type="Proteomes" id="UP000561617">
    <property type="component" value="Unassembled WGS sequence"/>
</dbReference>
<proteinExistence type="predicted"/>
<dbReference type="RefSeq" id="WP_185344800.1">
    <property type="nucleotide sequence ID" value="NZ_JAASTV010000002.1"/>
</dbReference>
<evidence type="ECO:0000313" key="2">
    <source>
        <dbReference type="Proteomes" id="UP000561617"/>
    </source>
</evidence>
<sequence>MIIKLDKDSYYSQQELLKQLSIGYETLRKLEIKGELTARKLGKTLYYQGADVINSWERMLKR</sequence>
<reference evidence="1 2" key="1">
    <citation type="submission" date="2020-03" db="EMBL/GenBank/DDBJ databases">
        <title>Soil Listeria distribution.</title>
        <authorList>
            <person name="Liao J."/>
            <person name="Wiedmann M."/>
        </authorList>
    </citation>
    <scope>NUCLEOTIDE SEQUENCE [LARGE SCALE GENOMIC DNA]</scope>
    <source>
        <strain evidence="1 2">FSL L7-1554</strain>
    </source>
</reference>
<name>A0A7X0X5B6_9LIST</name>
<accession>A0A7X0X5B6</accession>
<dbReference type="AlphaFoldDB" id="A0A7X0X5B6"/>
<organism evidence="1 2">
    <name type="scientific">Listeria immobilis</name>
    <dbReference type="NCBI Taxonomy" id="2713502"/>
    <lineage>
        <taxon>Bacteria</taxon>
        <taxon>Bacillati</taxon>
        <taxon>Bacillota</taxon>
        <taxon>Bacilli</taxon>
        <taxon>Bacillales</taxon>
        <taxon>Listeriaceae</taxon>
        <taxon>Listeria</taxon>
    </lineage>
</organism>
<evidence type="ECO:0000313" key="1">
    <source>
        <dbReference type="EMBL" id="MBC1487829.1"/>
    </source>
</evidence>
<dbReference type="EMBL" id="JAASTW010000002">
    <property type="protein sequence ID" value="MBC1487829.1"/>
    <property type="molecule type" value="Genomic_DNA"/>
</dbReference>
<protein>
    <recommendedName>
        <fullName evidence="3">Helix-turn-helix domain-containing protein</fullName>
    </recommendedName>
</protein>
<evidence type="ECO:0008006" key="3">
    <source>
        <dbReference type="Google" id="ProtNLM"/>
    </source>
</evidence>